<gene>
    <name evidence="1" type="ORF">AD929_13265</name>
</gene>
<sequence length="65" mass="7267">MKQTFAALLERHPGYEIVDFRLTPAPGACVDLSSPEKLDAFDRELARGVREARELTFEDAKALFG</sequence>
<dbReference type="EMBL" id="LHZB01000118">
    <property type="protein sequence ID" value="KXV00160.1"/>
    <property type="molecule type" value="Genomic_DNA"/>
</dbReference>
<organism evidence="1 2">
    <name type="scientific">Gluconobacter potus</name>
    <dbReference type="NCBI Taxonomy" id="2724927"/>
    <lineage>
        <taxon>Bacteria</taxon>
        <taxon>Pseudomonadati</taxon>
        <taxon>Pseudomonadota</taxon>
        <taxon>Alphaproteobacteria</taxon>
        <taxon>Acetobacterales</taxon>
        <taxon>Acetobacteraceae</taxon>
        <taxon>Gluconobacter</taxon>
    </lineage>
</organism>
<dbReference type="AlphaFoldDB" id="A0A149QS92"/>
<dbReference type="PATRIC" id="fig|442.7.peg.3462"/>
<name>A0A149QS92_9PROT</name>
<evidence type="ECO:0000313" key="2">
    <source>
        <dbReference type="Proteomes" id="UP000075573"/>
    </source>
</evidence>
<protein>
    <submittedName>
        <fullName evidence="1">Uncharacterized protein</fullName>
    </submittedName>
</protein>
<evidence type="ECO:0000313" key="1">
    <source>
        <dbReference type="EMBL" id="KXV00160.1"/>
    </source>
</evidence>
<reference evidence="1 2" key="1">
    <citation type="submission" date="2015-06" db="EMBL/GenBank/DDBJ databases">
        <title>Improved classification and identification of acetic acid bacteria using matrix-assisted laser desorption/ionization time-of-flight mass spectrometry; Gluconobacter nephelii and Gluconobacter uchimurae are later heterotypic synonyms of Gluconobacter japonicus and Gluconobacter oxydans, respectively.</title>
        <authorList>
            <person name="Li L."/>
            <person name="Cleenwerck I."/>
            <person name="De Vuyst L."/>
            <person name="Vandamme P."/>
        </authorList>
    </citation>
    <scope>NUCLEOTIDE SEQUENCE [LARGE SCALE GENOMIC DNA]</scope>
    <source>
        <strain evidence="1 2">LMG 1764</strain>
    </source>
</reference>
<comment type="caution">
    <text evidence="1">The sequence shown here is derived from an EMBL/GenBank/DDBJ whole genome shotgun (WGS) entry which is preliminary data.</text>
</comment>
<accession>A0A149QS92</accession>
<proteinExistence type="predicted"/>
<dbReference type="Proteomes" id="UP000075573">
    <property type="component" value="Unassembled WGS sequence"/>
</dbReference>